<evidence type="ECO:0000256" key="2">
    <source>
        <dbReference type="SAM" id="Phobius"/>
    </source>
</evidence>
<keyword evidence="4" id="KW-1185">Reference proteome</keyword>
<dbReference type="PANTHER" id="PTHR36361">
    <property type="entry name" value="PROTEIN APEM9"/>
    <property type="match status" value="1"/>
</dbReference>
<accession>A0A8T0GTF3</accession>
<protein>
    <submittedName>
        <fullName evidence="3">Uncharacterized protein</fullName>
    </submittedName>
</protein>
<dbReference type="PANTHER" id="PTHR36361:SF1">
    <property type="entry name" value="PROTEIN APEM9"/>
    <property type="match status" value="1"/>
</dbReference>
<keyword evidence="2" id="KW-0472">Membrane</keyword>
<name>A0A8T0GTF3_CERPU</name>
<dbReference type="GO" id="GO:0015919">
    <property type="term" value="P:peroxisomal membrane transport"/>
    <property type="evidence" value="ECO:0007669"/>
    <property type="project" value="InterPro"/>
</dbReference>
<feature type="transmembrane region" description="Helical" evidence="2">
    <location>
        <begin position="365"/>
        <end position="382"/>
    </location>
</feature>
<dbReference type="Proteomes" id="UP000822688">
    <property type="component" value="Chromosome 10"/>
</dbReference>
<keyword evidence="2" id="KW-0812">Transmembrane</keyword>
<evidence type="ECO:0000313" key="4">
    <source>
        <dbReference type="Proteomes" id="UP000822688"/>
    </source>
</evidence>
<feature type="compositionally biased region" description="Basic and acidic residues" evidence="1">
    <location>
        <begin position="288"/>
        <end position="300"/>
    </location>
</feature>
<evidence type="ECO:0000256" key="1">
    <source>
        <dbReference type="SAM" id="MobiDB-lite"/>
    </source>
</evidence>
<feature type="region of interest" description="Disordered" evidence="1">
    <location>
        <begin position="260"/>
        <end position="315"/>
    </location>
</feature>
<dbReference type="EMBL" id="CM026431">
    <property type="protein sequence ID" value="KAG0560252.1"/>
    <property type="molecule type" value="Genomic_DNA"/>
</dbReference>
<reference evidence="3" key="1">
    <citation type="submission" date="2020-06" db="EMBL/GenBank/DDBJ databases">
        <title>WGS assembly of Ceratodon purpureus strain R40.</title>
        <authorList>
            <person name="Carey S.B."/>
            <person name="Jenkins J."/>
            <person name="Shu S."/>
            <person name="Lovell J.T."/>
            <person name="Sreedasyam A."/>
            <person name="Maumus F."/>
            <person name="Tiley G.P."/>
            <person name="Fernandez-Pozo N."/>
            <person name="Barry K."/>
            <person name="Chen C."/>
            <person name="Wang M."/>
            <person name="Lipzen A."/>
            <person name="Daum C."/>
            <person name="Saski C.A."/>
            <person name="Payton A.C."/>
            <person name="Mcbreen J.C."/>
            <person name="Conrad R.E."/>
            <person name="Kollar L.M."/>
            <person name="Olsson S."/>
            <person name="Huttunen S."/>
            <person name="Landis J.B."/>
            <person name="Wickett N.J."/>
            <person name="Johnson M.G."/>
            <person name="Rensing S.A."/>
            <person name="Grimwood J."/>
            <person name="Schmutz J."/>
            <person name="Mcdaniel S.F."/>
        </authorList>
    </citation>
    <scope>NUCLEOTIDE SEQUENCE</scope>
    <source>
        <strain evidence="3">R40</strain>
    </source>
</reference>
<dbReference type="InterPro" id="IPR034571">
    <property type="entry name" value="APEM9"/>
</dbReference>
<dbReference type="AlphaFoldDB" id="A0A8T0GTF3"/>
<organism evidence="3 4">
    <name type="scientific">Ceratodon purpureus</name>
    <name type="common">Fire moss</name>
    <name type="synonym">Dicranum purpureum</name>
    <dbReference type="NCBI Taxonomy" id="3225"/>
    <lineage>
        <taxon>Eukaryota</taxon>
        <taxon>Viridiplantae</taxon>
        <taxon>Streptophyta</taxon>
        <taxon>Embryophyta</taxon>
        <taxon>Bryophyta</taxon>
        <taxon>Bryophytina</taxon>
        <taxon>Bryopsida</taxon>
        <taxon>Dicranidae</taxon>
        <taxon>Pseudoditrichales</taxon>
        <taxon>Ditrichaceae</taxon>
        <taxon>Ceratodon</taxon>
    </lineage>
</organism>
<proteinExistence type="predicted"/>
<feature type="region of interest" description="Disordered" evidence="1">
    <location>
        <begin position="102"/>
        <end position="123"/>
    </location>
</feature>
<comment type="caution">
    <text evidence="3">The sequence shown here is derived from an EMBL/GenBank/DDBJ whole genome shotgun (WGS) entry which is preliminary data.</text>
</comment>
<evidence type="ECO:0000313" key="3">
    <source>
        <dbReference type="EMBL" id="KAG0560252.1"/>
    </source>
</evidence>
<keyword evidence="2" id="KW-1133">Transmembrane helix</keyword>
<sequence>MAVEIVEEAGCDDIMKGVENVERNGGEDHEGDMSWSSSFSSAVKVGADVNSSDDLLWHEIDLAEKYLLSAMNEDAASTATTVLQTVSSLMHSSGSGGFCSVSCGSERDEKEEEAEGAGEVGESDHEKMLECAGMVLLQSYRAIGRVGEFFEILRKLNLGAAEWPLVLLETGACLQISDGACPAARAALEEFLANRSTYLLDEKYAEVVELYVIKVLVKVLQETESAMDWVERANLTEERRLVILKEIQFQIAQAKAAEPVSKSDTESTATAIGEPPSPTQASFNVNDPVKDKETKDKNDVGWEAGTSPGADEPSVKSKSLTLLKSLKISEGFFSLKTLLELALARLSSATSVWQTFSTANLEARALRFGALVALFLFIFIRHRHSWKRIVGRSFSSLRVGLSDLWQLAFSVQINPLAAVNPISAAY</sequence>
<gene>
    <name evidence="3" type="ORF">KC19_10G165400</name>
</gene>